<feature type="compositionally biased region" description="Low complexity" evidence="1">
    <location>
        <begin position="592"/>
        <end position="602"/>
    </location>
</feature>
<dbReference type="RefSeq" id="XP_015659038.1">
    <property type="nucleotide sequence ID" value="XM_015802594.1"/>
</dbReference>
<sequence>MGAAALKSKSADGNALTPPSNPPPCSEHVVVPAFANSPAILVSYEMNTIDHHAQHHQQRRPSSSSNTAASATGRGCLDAPRSPDELNRVVGDVPAGQPLPPPRRFVRRCHSQSSTAPTAASSSLDASNSHLYSLSEALLDAPTRSSPAPAAAAVAVSPASLNSSCSAFSLYSTEGSQRELPPLPAPLQPSEGLANSTALQVSAHPPLATAVEAAGRTGLHPIDSPVAAGSNGFGHGGGALPPVAVQYPHFMLFLYAAHPTQTAPSPPLPSPRPSSAALPRCLRTTTTPTVSASATSNAAQSYSTRLLDMSFDSRALTANAAATSAEIQRIGTRLQKYQRGSSQSGASGLSAPSTSEAALSQTAPVLERRPIPPLDPSAVSAPSAFRGAASEQAHGESDTPTPMFTETVKFVHAIQQLQRARGADRTSYTWFRPGTSEAASAAAAAASHVRTSSRGDGSTSSTSNDEAAGELAMTMCDGEDNAPTCDSDSTPTPALDAHTDAANRGGGDSEAVRRASLRHRDRLLTLVHWMPYETHECASMAPLNATAGACGCGFPVFHAQGGSPDDVDDAPTPPLLPPTESTNTAAFADSETPLPTVLPTAATDKHSASDEDRLSPTSASASGPHLTSSTTTALTLSTSADSVFYCPAHVAFHPPSIYVSHNWETSHGSVALRSPARRQHLVSGQVEVPASAASTPRPPSAPLPPTQPGKRVEARWKEARANSTGGSRSSSSHNNSTATRVGEAGASCCTCRGTKRAIIDVGVPHRQQLAKKALEDNDLFFQSILRQQTPKVPGMEVADDAAQE</sequence>
<dbReference type="OMA" id="FEMRESD"/>
<comment type="caution">
    <text evidence="2">The sequence shown here is derived from an EMBL/GenBank/DDBJ whole genome shotgun (WGS) entry which is preliminary data.</text>
</comment>
<reference evidence="2 3" key="1">
    <citation type="submission" date="2015-07" db="EMBL/GenBank/DDBJ databases">
        <title>High-quality genome of monoxenous trypanosomatid Leptomonas pyrrhocoris.</title>
        <authorList>
            <person name="Flegontov P."/>
            <person name="Butenko A."/>
            <person name="Firsov S."/>
            <person name="Vlcek C."/>
            <person name="Logacheva M.D."/>
            <person name="Field M."/>
            <person name="Filatov D."/>
            <person name="Flegontova O."/>
            <person name="Gerasimov E."/>
            <person name="Jackson A.P."/>
            <person name="Kelly S."/>
            <person name="Opperdoes F."/>
            <person name="O'Reilly A."/>
            <person name="Votypka J."/>
            <person name="Yurchenko V."/>
            <person name="Lukes J."/>
        </authorList>
    </citation>
    <scope>NUCLEOTIDE SEQUENCE [LARGE SCALE GENOMIC DNA]</scope>
    <source>
        <strain evidence="2">H10</strain>
    </source>
</reference>
<proteinExistence type="predicted"/>
<feature type="region of interest" description="Disordered" evidence="1">
    <location>
        <begin position="563"/>
        <end position="629"/>
    </location>
</feature>
<evidence type="ECO:0000313" key="2">
    <source>
        <dbReference type="EMBL" id="KPA80599.1"/>
    </source>
</evidence>
<feature type="compositionally biased region" description="Low complexity" evidence="1">
    <location>
        <begin position="721"/>
        <end position="740"/>
    </location>
</feature>
<feature type="compositionally biased region" description="Low complexity" evidence="1">
    <location>
        <begin position="340"/>
        <end position="353"/>
    </location>
</feature>
<feature type="compositionally biased region" description="Low complexity" evidence="1">
    <location>
        <begin position="442"/>
        <end position="463"/>
    </location>
</feature>
<name>A0A0M9G230_LEPPY</name>
<accession>A0A0M9G230</accession>
<dbReference type="AlphaFoldDB" id="A0A0M9G230"/>
<feature type="compositionally biased region" description="Basic and acidic residues" evidence="1">
    <location>
        <begin position="603"/>
        <end position="614"/>
    </location>
</feature>
<dbReference type="Proteomes" id="UP000037923">
    <property type="component" value="Unassembled WGS sequence"/>
</dbReference>
<feature type="region of interest" description="Disordered" evidence="1">
    <location>
        <begin position="680"/>
        <end position="745"/>
    </location>
</feature>
<feature type="compositionally biased region" description="Low complexity" evidence="1">
    <location>
        <begin position="111"/>
        <end position="126"/>
    </location>
</feature>
<organism evidence="2 3">
    <name type="scientific">Leptomonas pyrrhocoris</name>
    <name type="common">Firebug parasite</name>
    <dbReference type="NCBI Taxonomy" id="157538"/>
    <lineage>
        <taxon>Eukaryota</taxon>
        <taxon>Discoba</taxon>
        <taxon>Euglenozoa</taxon>
        <taxon>Kinetoplastea</taxon>
        <taxon>Metakinetoplastina</taxon>
        <taxon>Trypanosomatida</taxon>
        <taxon>Trypanosomatidae</taxon>
        <taxon>Leishmaniinae</taxon>
        <taxon>Leptomonas</taxon>
    </lineage>
</organism>
<dbReference type="GeneID" id="26905087"/>
<dbReference type="EMBL" id="LGTL01000008">
    <property type="protein sequence ID" value="KPA80599.1"/>
    <property type="molecule type" value="Genomic_DNA"/>
</dbReference>
<feature type="region of interest" description="Disordered" evidence="1">
    <location>
        <begin position="336"/>
        <end position="402"/>
    </location>
</feature>
<feature type="compositionally biased region" description="Low complexity" evidence="1">
    <location>
        <begin position="60"/>
        <end position="72"/>
    </location>
</feature>
<feature type="compositionally biased region" description="Basic and acidic residues" evidence="1">
    <location>
        <begin position="710"/>
        <end position="720"/>
    </location>
</feature>
<feature type="compositionally biased region" description="Pro residues" evidence="1">
    <location>
        <begin position="696"/>
        <end position="707"/>
    </location>
</feature>
<feature type="region of interest" description="Disordered" evidence="1">
    <location>
        <begin position="52"/>
        <end position="126"/>
    </location>
</feature>
<feature type="region of interest" description="Disordered" evidence="1">
    <location>
        <begin position="442"/>
        <end position="514"/>
    </location>
</feature>
<protein>
    <submittedName>
        <fullName evidence="2">Uncharacterized protein</fullName>
    </submittedName>
</protein>
<feature type="region of interest" description="Disordered" evidence="1">
    <location>
        <begin position="1"/>
        <end position="24"/>
    </location>
</feature>
<evidence type="ECO:0000256" key="1">
    <source>
        <dbReference type="SAM" id="MobiDB-lite"/>
    </source>
</evidence>
<dbReference type="OrthoDB" id="267580at2759"/>
<feature type="compositionally biased region" description="Polar residues" evidence="1">
    <location>
        <begin position="354"/>
        <end position="363"/>
    </location>
</feature>
<gene>
    <name evidence="2" type="ORF">ABB37_04796</name>
</gene>
<keyword evidence="3" id="KW-1185">Reference proteome</keyword>
<evidence type="ECO:0000313" key="3">
    <source>
        <dbReference type="Proteomes" id="UP000037923"/>
    </source>
</evidence>
<dbReference type="VEuPathDB" id="TriTrypDB:LpyrH10_08_2450"/>